<dbReference type="Gene3D" id="3.40.50.150">
    <property type="entry name" value="Vaccinia Virus protein VP39"/>
    <property type="match status" value="1"/>
</dbReference>
<name>X1UFF3_9ZZZZ</name>
<accession>X1UFF3</accession>
<dbReference type="InterPro" id="IPR029063">
    <property type="entry name" value="SAM-dependent_MTases_sf"/>
</dbReference>
<dbReference type="AlphaFoldDB" id="X1UFF3"/>
<evidence type="ECO:0000313" key="1">
    <source>
        <dbReference type="EMBL" id="GAI91054.1"/>
    </source>
</evidence>
<comment type="caution">
    <text evidence="1">The sequence shown here is derived from an EMBL/GenBank/DDBJ whole genome shotgun (WGS) entry which is preliminary data.</text>
</comment>
<feature type="non-terminal residue" evidence="1">
    <location>
        <position position="69"/>
    </location>
</feature>
<protein>
    <recommendedName>
        <fullName evidence="2">Methyltransferase domain-containing protein</fullName>
    </recommendedName>
</protein>
<sequence>MKGSRFLNRFRSLTYRSGHIYNWVNKRLYDWEKKFITLATLIKSNGKKNQKVLELSCGTGYVARYLSED</sequence>
<gene>
    <name evidence="1" type="ORF">S12H4_30592</name>
</gene>
<evidence type="ECO:0008006" key="2">
    <source>
        <dbReference type="Google" id="ProtNLM"/>
    </source>
</evidence>
<proteinExistence type="predicted"/>
<reference evidence="1" key="1">
    <citation type="journal article" date="2014" name="Front. Microbiol.">
        <title>High frequency of phylogenetically diverse reductive dehalogenase-homologous genes in deep subseafloor sedimentary metagenomes.</title>
        <authorList>
            <person name="Kawai M."/>
            <person name="Futagami T."/>
            <person name="Toyoda A."/>
            <person name="Takaki Y."/>
            <person name="Nishi S."/>
            <person name="Hori S."/>
            <person name="Arai W."/>
            <person name="Tsubouchi T."/>
            <person name="Morono Y."/>
            <person name="Uchiyama I."/>
            <person name="Ito T."/>
            <person name="Fujiyama A."/>
            <person name="Inagaki F."/>
            <person name="Takami H."/>
        </authorList>
    </citation>
    <scope>NUCLEOTIDE SEQUENCE</scope>
    <source>
        <strain evidence="1">Expedition CK06-06</strain>
    </source>
</reference>
<dbReference type="EMBL" id="BARW01017759">
    <property type="protein sequence ID" value="GAI91054.1"/>
    <property type="molecule type" value="Genomic_DNA"/>
</dbReference>
<dbReference type="SUPFAM" id="SSF53335">
    <property type="entry name" value="S-adenosyl-L-methionine-dependent methyltransferases"/>
    <property type="match status" value="1"/>
</dbReference>
<organism evidence="1">
    <name type="scientific">marine sediment metagenome</name>
    <dbReference type="NCBI Taxonomy" id="412755"/>
    <lineage>
        <taxon>unclassified sequences</taxon>
        <taxon>metagenomes</taxon>
        <taxon>ecological metagenomes</taxon>
    </lineage>
</organism>